<keyword evidence="2 5" id="KW-0808">Transferase</keyword>
<dbReference type="InterPro" id="IPR003702">
    <property type="entry name" value="ActCoA_hydro_N"/>
</dbReference>
<feature type="domain" description="Acetyl-CoA hydrolase/transferase N-terminal" evidence="3">
    <location>
        <begin position="50"/>
        <end position="218"/>
    </location>
</feature>
<protein>
    <submittedName>
        <fullName evidence="5">4-hydroxybutyrate coenzyme A transferase</fullName>
    </submittedName>
</protein>
<evidence type="ECO:0000313" key="6">
    <source>
        <dbReference type="Proteomes" id="UP001054837"/>
    </source>
</evidence>
<dbReference type="InterPro" id="IPR026888">
    <property type="entry name" value="AcetylCoA_hyd_C"/>
</dbReference>
<dbReference type="GO" id="GO:0006083">
    <property type="term" value="P:acetate metabolic process"/>
    <property type="evidence" value="ECO:0007669"/>
    <property type="project" value="InterPro"/>
</dbReference>
<evidence type="ECO:0000313" key="5">
    <source>
        <dbReference type="EMBL" id="GIX81413.1"/>
    </source>
</evidence>
<proteinExistence type="inferred from homology"/>
<dbReference type="GO" id="GO:0005739">
    <property type="term" value="C:mitochondrion"/>
    <property type="evidence" value="ECO:0007669"/>
    <property type="project" value="TreeGrafter"/>
</dbReference>
<dbReference type="AlphaFoldDB" id="A0AAV4NA96"/>
<evidence type="ECO:0000259" key="4">
    <source>
        <dbReference type="Pfam" id="PF13336"/>
    </source>
</evidence>
<keyword evidence="6" id="KW-1185">Reference proteome</keyword>
<dbReference type="Gene3D" id="3.40.1080.10">
    <property type="entry name" value="Glutaconate Coenzyme A-transferase"/>
    <property type="match status" value="1"/>
</dbReference>
<accession>A0AAV4NA96</accession>
<comment type="similarity">
    <text evidence="1">Belongs to the acetyl-CoA hydrolase/transferase family.</text>
</comment>
<dbReference type="PANTHER" id="PTHR21432">
    <property type="entry name" value="ACETYL-COA HYDROLASE-RELATED"/>
    <property type="match status" value="1"/>
</dbReference>
<dbReference type="InterPro" id="IPR046433">
    <property type="entry name" value="ActCoA_hydro"/>
</dbReference>
<evidence type="ECO:0000259" key="3">
    <source>
        <dbReference type="Pfam" id="PF02550"/>
    </source>
</evidence>
<comment type="caution">
    <text evidence="5">The sequence shown here is derived from an EMBL/GenBank/DDBJ whole genome shotgun (WGS) entry which is preliminary data.</text>
</comment>
<organism evidence="5 6">
    <name type="scientific">Caerostris darwini</name>
    <dbReference type="NCBI Taxonomy" id="1538125"/>
    <lineage>
        <taxon>Eukaryota</taxon>
        <taxon>Metazoa</taxon>
        <taxon>Ecdysozoa</taxon>
        <taxon>Arthropoda</taxon>
        <taxon>Chelicerata</taxon>
        <taxon>Arachnida</taxon>
        <taxon>Araneae</taxon>
        <taxon>Araneomorphae</taxon>
        <taxon>Entelegynae</taxon>
        <taxon>Araneoidea</taxon>
        <taxon>Araneidae</taxon>
        <taxon>Caerostris</taxon>
    </lineage>
</organism>
<dbReference type="Gene3D" id="3.40.1080.20">
    <property type="entry name" value="Acetyl-CoA hydrolase/transferase C-terminal domain"/>
    <property type="match status" value="1"/>
</dbReference>
<feature type="domain" description="Acetyl-CoA hydrolase/transferase C-terminal" evidence="4">
    <location>
        <begin position="314"/>
        <end position="468"/>
    </location>
</feature>
<dbReference type="Pfam" id="PF13336">
    <property type="entry name" value="AcetylCoA_hyd_C"/>
    <property type="match status" value="1"/>
</dbReference>
<gene>
    <name evidence="5" type="primary">cat2</name>
    <name evidence="5" type="ORF">CDAR_400661</name>
</gene>
<dbReference type="GO" id="GO:0008775">
    <property type="term" value="F:acetate CoA-transferase activity"/>
    <property type="evidence" value="ECO:0007669"/>
    <property type="project" value="InterPro"/>
</dbReference>
<dbReference type="EMBL" id="BPLQ01001396">
    <property type="protein sequence ID" value="GIX81413.1"/>
    <property type="molecule type" value="Genomic_DNA"/>
</dbReference>
<dbReference type="Gene3D" id="3.30.750.70">
    <property type="entry name" value="4-hydroxybutyrate coenzyme like domains"/>
    <property type="match status" value="1"/>
</dbReference>
<name>A0AAV4NA96_9ARAC</name>
<sequence length="478" mass="52070">MASRCYLPLGSSRQVLNFFKNRTILKNNSRKFSDNLREPSQPLGNKQPKWMSAEEAVSIVKSGDTVFVQGAAATPRVLVPALAEHGKKSNLKNVTVCHIHTEGAAEYNKPEFQGIFRSNSFFVGANSREAINAGRADFVPVFLSEIPLLFHKKIVPVDVALVQITPADVHGYCSLGTSVDCTRAALQHAKYVIGQVNPRLPRTFGDATIHVSHFNALVEGERDLPEHKPDILTDVELSIGKQIADNLVDNGATLQMGIGSIPDAVLASLENHKDLGIHSEMFSDGVVDLVNKGCINNKYKAVYKGKIVGSFTIGTRKLFDFMDNNPFVAMLNVDYVNHSDNIAINPKMTAINSCIEVDLTGQVCSDSIGTRIYSGVGGQIDFLRGAAMGKDGLGKPILAMPSCTSKGESKIVPFIKQGGGVVTSRSHIHYLVTEHGIASLFGMNIRQRAYHLIQVAHPKHREALEKAAFERLKCMPSP</sequence>
<dbReference type="Pfam" id="PF02550">
    <property type="entry name" value="AcetylCoA_hydro"/>
    <property type="match status" value="1"/>
</dbReference>
<reference evidence="5 6" key="1">
    <citation type="submission" date="2021-06" db="EMBL/GenBank/DDBJ databases">
        <title>Caerostris darwini draft genome.</title>
        <authorList>
            <person name="Kono N."/>
            <person name="Arakawa K."/>
        </authorList>
    </citation>
    <scope>NUCLEOTIDE SEQUENCE [LARGE SCALE GENOMIC DNA]</scope>
</reference>
<evidence type="ECO:0000256" key="1">
    <source>
        <dbReference type="ARBA" id="ARBA00009632"/>
    </source>
</evidence>
<evidence type="ECO:0000256" key="2">
    <source>
        <dbReference type="ARBA" id="ARBA00022679"/>
    </source>
</evidence>
<dbReference type="InterPro" id="IPR037171">
    <property type="entry name" value="NagB/RpiA_transferase-like"/>
</dbReference>
<dbReference type="InterPro" id="IPR038460">
    <property type="entry name" value="AcetylCoA_hyd_C_sf"/>
</dbReference>
<dbReference type="SUPFAM" id="SSF100950">
    <property type="entry name" value="NagB/RpiA/CoA transferase-like"/>
    <property type="match status" value="2"/>
</dbReference>
<dbReference type="Proteomes" id="UP001054837">
    <property type="component" value="Unassembled WGS sequence"/>
</dbReference>
<dbReference type="PANTHER" id="PTHR21432:SF20">
    <property type="entry name" value="ACETYL-COA HYDROLASE"/>
    <property type="match status" value="1"/>
</dbReference>